<keyword evidence="2" id="KW-0175">Coiled coil</keyword>
<dbReference type="AlphaFoldDB" id="A0A0W1SW68"/>
<evidence type="ECO:0008006" key="5">
    <source>
        <dbReference type="Google" id="ProtNLM"/>
    </source>
</evidence>
<comment type="caution">
    <text evidence="3">The sequence shown here is derived from an EMBL/GenBank/DDBJ whole genome shotgun (WGS) entry which is preliminary data.</text>
</comment>
<evidence type="ECO:0000313" key="3">
    <source>
        <dbReference type="EMBL" id="KTG30712.1"/>
    </source>
</evidence>
<dbReference type="Gene3D" id="1.25.40.10">
    <property type="entry name" value="Tetratricopeptide repeat domain"/>
    <property type="match status" value="2"/>
</dbReference>
<dbReference type="PANTHER" id="PTHR10098">
    <property type="entry name" value="RAPSYN-RELATED"/>
    <property type="match status" value="1"/>
</dbReference>
<evidence type="ECO:0000256" key="2">
    <source>
        <dbReference type="SAM" id="Coils"/>
    </source>
</evidence>
<gene>
    <name evidence="3" type="ORF">AUR66_06595</name>
</gene>
<dbReference type="EMBL" id="LOPV01000028">
    <property type="protein sequence ID" value="KTG30712.1"/>
    <property type="molecule type" value="Genomic_DNA"/>
</dbReference>
<evidence type="ECO:0000313" key="4">
    <source>
        <dbReference type="Proteomes" id="UP000053157"/>
    </source>
</evidence>
<dbReference type="PANTHER" id="PTHR10098:SF108">
    <property type="entry name" value="TETRATRICOPEPTIDE REPEAT PROTEIN 28"/>
    <property type="match status" value="1"/>
</dbReference>
<proteinExistence type="predicted"/>
<dbReference type="PROSITE" id="PS50005">
    <property type="entry name" value="TPR"/>
    <property type="match status" value="1"/>
</dbReference>
<accession>A0A0W1SW68</accession>
<keyword evidence="1" id="KW-0802">TPR repeat</keyword>
<dbReference type="SUPFAM" id="SSF48452">
    <property type="entry name" value="TPR-like"/>
    <property type="match status" value="2"/>
</dbReference>
<dbReference type="Pfam" id="PF13432">
    <property type="entry name" value="TPR_16"/>
    <property type="match status" value="1"/>
</dbReference>
<dbReference type="InterPro" id="IPR019734">
    <property type="entry name" value="TPR_rpt"/>
</dbReference>
<sequence>MFVNGGELDRAEREFERLANFDGDELDGQTLTQVRADGFAGVSEVARYRNEFERARENAEAALARFERIDDDVGRSDVLNALGAIEVQTGTPESAKEYYEQALELRRAVGDRTKIASTLANLGQVERSLGEYDVAREYAHTSLRIRRELQYRWGEALSLDLLSHIELEDGVLEDAERYIRLSLDIRLDIGDELGSALSSNNLARIEHERGALEAARERYEELVDSLEGGQFTRIRQGAHHGLSAVLLELSEPESAVEHADVAIDLLEENESKLVDLQATRARALLDCGSLSDALELAEEVLDDAASLGREPNAHGHVAYGLALVEDGAVADGLDHLETAVELAPSSALEGRYLCELADALESVDRPADALDKLERAVEQFSAVDAGVRARKTALQALELAEEIDDEPSVDVEAYLD</sequence>
<dbReference type="SMART" id="SM00028">
    <property type="entry name" value="TPR"/>
    <property type="match status" value="5"/>
</dbReference>
<dbReference type="InterPro" id="IPR011990">
    <property type="entry name" value="TPR-like_helical_dom_sf"/>
</dbReference>
<keyword evidence="4" id="KW-1185">Reference proteome</keyword>
<name>A0A0W1SW68_9EURY</name>
<protein>
    <recommendedName>
        <fullName evidence="5">Tetratricopeptide repeat protein</fullName>
    </recommendedName>
</protein>
<evidence type="ECO:0000256" key="1">
    <source>
        <dbReference type="PROSITE-ProRule" id="PRU00339"/>
    </source>
</evidence>
<reference evidence="3 4" key="1">
    <citation type="submission" date="2015-12" db="EMBL/GenBank/DDBJ databases">
        <title>Haloferax profundi sp. nov. isolated from the Discovery deep brine-seawater interface in the Red Sea.</title>
        <authorList>
            <person name="Zhang G."/>
            <person name="Stingl U."/>
            <person name="Rashid M."/>
        </authorList>
    </citation>
    <scope>NUCLEOTIDE SEQUENCE [LARGE SCALE GENOMIC DNA]</scope>
    <source>
        <strain evidence="3 4">SB29</strain>
    </source>
</reference>
<dbReference type="Pfam" id="PF13424">
    <property type="entry name" value="TPR_12"/>
    <property type="match status" value="1"/>
</dbReference>
<feature type="repeat" description="TPR" evidence="1">
    <location>
        <begin position="76"/>
        <end position="109"/>
    </location>
</feature>
<feature type="coiled-coil region" evidence="2">
    <location>
        <begin position="45"/>
        <end position="72"/>
    </location>
</feature>
<dbReference type="Proteomes" id="UP000053157">
    <property type="component" value="Unassembled WGS sequence"/>
</dbReference>
<organism evidence="3 4">
    <name type="scientific">Haloferax profundi</name>
    <dbReference type="NCBI Taxonomy" id="1544718"/>
    <lineage>
        <taxon>Archaea</taxon>
        <taxon>Methanobacteriati</taxon>
        <taxon>Methanobacteriota</taxon>
        <taxon>Stenosarchaea group</taxon>
        <taxon>Halobacteria</taxon>
        <taxon>Halobacteriales</taxon>
        <taxon>Haloferacaceae</taxon>
        <taxon>Haloferax</taxon>
    </lineage>
</organism>